<evidence type="ECO:0000256" key="8">
    <source>
        <dbReference type="ARBA" id="ARBA00022777"/>
    </source>
</evidence>
<evidence type="ECO:0000256" key="10">
    <source>
        <dbReference type="ARBA" id="ARBA00023012"/>
    </source>
</evidence>
<keyword evidence="6" id="KW-0808">Transferase</keyword>
<dbReference type="InterPro" id="IPR004358">
    <property type="entry name" value="Sig_transdc_His_kin-like_C"/>
</dbReference>
<dbReference type="Gene3D" id="3.30.565.10">
    <property type="entry name" value="Histidine kinase-like ATPase, C-terminal domain"/>
    <property type="match status" value="1"/>
</dbReference>
<comment type="caution">
    <text evidence="13">The sequence shown here is derived from an EMBL/GenBank/DDBJ whole genome shotgun (WGS) entry which is preliminary data.</text>
</comment>
<dbReference type="InterPro" id="IPR005467">
    <property type="entry name" value="His_kinase_dom"/>
</dbReference>
<accession>A0A0F9YD89</accession>
<dbReference type="GO" id="GO:0000160">
    <property type="term" value="P:phosphorelay signal transduction system"/>
    <property type="evidence" value="ECO:0007669"/>
    <property type="project" value="UniProtKB-KW"/>
</dbReference>
<dbReference type="InterPro" id="IPR050736">
    <property type="entry name" value="Sensor_HK_Regulatory"/>
</dbReference>
<evidence type="ECO:0000256" key="3">
    <source>
        <dbReference type="ARBA" id="ARBA00012438"/>
    </source>
</evidence>
<dbReference type="Pfam" id="PF02518">
    <property type="entry name" value="HATPase_c"/>
    <property type="match status" value="1"/>
</dbReference>
<dbReference type="PANTHER" id="PTHR43711:SF1">
    <property type="entry name" value="HISTIDINE KINASE 1"/>
    <property type="match status" value="1"/>
</dbReference>
<organism evidence="13">
    <name type="scientific">marine sediment metagenome</name>
    <dbReference type="NCBI Taxonomy" id="412755"/>
    <lineage>
        <taxon>unclassified sequences</taxon>
        <taxon>metagenomes</taxon>
        <taxon>ecological metagenomes</taxon>
    </lineage>
</organism>
<evidence type="ECO:0000256" key="5">
    <source>
        <dbReference type="ARBA" id="ARBA00022553"/>
    </source>
</evidence>
<keyword evidence="7" id="KW-0547">Nucleotide-binding</keyword>
<dbReference type="FunFam" id="3.30.565.10:FF:000023">
    <property type="entry name" value="PAS domain-containing sensor histidine kinase"/>
    <property type="match status" value="1"/>
</dbReference>
<dbReference type="SUPFAM" id="SSF55874">
    <property type="entry name" value="ATPase domain of HSP90 chaperone/DNA topoisomerase II/histidine kinase"/>
    <property type="match status" value="1"/>
</dbReference>
<dbReference type="PANTHER" id="PTHR43711">
    <property type="entry name" value="TWO-COMPONENT HISTIDINE KINASE"/>
    <property type="match status" value="1"/>
</dbReference>
<name>A0A0F9YD89_9ZZZZ</name>
<dbReference type="InterPro" id="IPR003594">
    <property type="entry name" value="HATPase_dom"/>
</dbReference>
<evidence type="ECO:0000313" key="13">
    <source>
        <dbReference type="EMBL" id="KKO02439.1"/>
    </source>
</evidence>
<dbReference type="SMART" id="SM00387">
    <property type="entry name" value="HATPase_c"/>
    <property type="match status" value="1"/>
</dbReference>
<keyword evidence="4" id="KW-1003">Cell membrane</keyword>
<evidence type="ECO:0000256" key="7">
    <source>
        <dbReference type="ARBA" id="ARBA00022741"/>
    </source>
</evidence>
<keyword evidence="9" id="KW-0067">ATP-binding</keyword>
<keyword evidence="8" id="KW-0418">Kinase</keyword>
<comment type="catalytic activity">
    <reaction evidence="1">
        <text>ATP + protein L-histidine = ADP + protein N-phospho-L-histidine.</text>
        <dbReference type="EC" id="2.7.13.3"/>
    </reaction>
</comment>
<dbReference type="GO" id="GO:0004673">
    <property type="term" value="F:protein histidine kinase activity"/>
    <property type="evidence" value="ECO:0007669"/>
    <property type="project" value="UniProtKB-EC"/>
</dbReference>
<evidence type="ECO:0000256" key="1">
    <source>
        <dbReference type="ARBA" id="ARBA00000085"/>
    </source>
</evidence>
<feature type="domain" description="Histidine kinase" evidence="12">
    <location>
        <begin position="1"/>
        <end position="175"/>
    </location>
</feature>
<dbReference type="GO" id="GO:0005886">
    <property type="term" value="C:plasma membrane"/>
    <property type="evidence" value="ECO:0007669"/>
    <property type="project" value="UniProtKB-SubCell"/>
</dbReference>
<keyword evidence="5" id="KW-0597">Phosphoprotein</keyword>
<dbReference type="GO" id="GO:0005524">
    <property type="term" value="F:ATP binding"/>
    <property type="evidence" value="ECO:0007669"/>
    <property type="project" value="UniProtKB-KW"/>
</dbReference>
<evidence type="ECO:0000256" key="11">
    <source>
        <dbReference type="ARBA" id="ARBA00023136"/>
    </source>
</evidence>
<comment type="subcellular location">
    <subcellularLocation>
        <location evidence="2">Cell membrane</location>
    </subcellularLocation>
</comment>
<evidence type="ECO:0000256" key="2">
    <source>
        <dbReference type="ARBA" id="ARBA00004236"/>
    </source>
</evidence>
<evidence type="ECO:0000256" key="9">
    <source>
        <dbReference type="ARBA" id="ARBA00022840"/>
    </source>
</evidence>
<keyword evidence="11" id="KW-0472">Membrane</keyword>
<dbReference type="PROSITE" id="PS50109">
    <property type="entry name" value="HIS_KIN"/>
    <property type="match status" value="1"/>
</dbReference>
<protein>
    <recommendedName>
        <fullName evidence="3">histidine kinase</fullName>
        <ecNumber evidence="3">2.7.13.3</ecNumber>
    </recommendedName>
</protein>
<dbReference type="EC" id="2.7.13.3" evidence="3"/>
<sequence>MLLVANDMLDLEKIESGKMDFTLNDLDLGQLVRDSIEENDGFAAQFGVTIESDLPDTAITIRGNSDRLAQVMANLLSNAIKFSPKDDVVKVSVADEGTGWRVSVADPGPGIAEEDKARIFDRFSQARPVDGVDRKGSGLGLHIVQNIVERHGGSIALESRIGVGTRFYFDLPKYEGSTTDIRHAAE</sequence>
<dbReference type="CDD" id="cd00075">
    <property type="entry name" value="HATPase"/>
    <property type="match status" value="1"/>
</dbReference>
<dbReference type="InterPro" id="IPR036890">
    <property type="entry name" value="HATPase_C_sf"/>
</dbReference>
<evidence type="ECO:0000256" key="4">
    <source>
        <dbReference type="ARBA" id="ARBA00022475"/>
    </source>
</evidence>
<evidence type="ECO:0000256" key="6">
    <source>
        <dbReference type="ARBA" id="ARBA00022679"/>
    </source>
</evidence>
<dbReference type="PRINTS" id="PR00344">
    <property type="entry name" value="BCTRLSENSOR"/>
</dbReference>
<keyword evidence="10" id="KW-0902">Two-component regulatory system</keyword>
<dbReference type="AlphaFoldDB" id="A0A0F9YD89"/>
<gene>
    <name evidence="13" type="ORF">LCGC14_0103940</name>
</gene>
<reference evidence="13" key="1">
    <citation type="journal article" date="2015" name="Nature">
        <title>Complex archaea that bridge the gap between prokaryotes and eukaryotes.</title>
        <authorList>
            <person name="Spang A."/>
            <person name="Saw J.H."/>
            <person name="Jorgensen S.L."/>
            <person name="Zaremba-Niedzwiedzka K."/>
            <person name="Martijn J."/>
            <person name="Lind A.E."/>
            <person name="van Eijk R."/>
            <person name="Schleper C."/>
            <person name="Guy L."/>
            <person name="Ettema T.J."/>
        </authorList>
    </citation>
    <scope>NUCLEOTIDE SEQUENCE</scope>
</reference>
<proteinExistence type="predicted"/>
<dbReference type="EMBL" id="LAZR01000030">
    <property type="protein sequence ID" value="KKO02439.1"/>
    <property type="molecule type" value="Genomic_DNA"/>
</dbReference>
<evidence type="ECO:0000259" key="12">
    <source>
        <dbReference type="PROSITE" id="PS50109"/>
    </source>
</evidence>